<dbReference type="InterPro" id="IPR054113">
    <property type="entry name" value="ORC6_cyclin-like_2nd"/>
</dbReference>
<evidence type="ECO:0000313" key="8">
    <source>
        <dbReference type="EMBL" id="KAL0487537.1"/>
    </source>
</evidence>
<name>A0AAW2ZFZ2_9EUKA</name>
<evidence type="ECO:0000259" key="7">
    <source>
        <dbReference type="PROSITE" id="PS50033"/>
    </source>
</evidence>
<keyword evidence="5" id="KW-0539">Nucleus</keyword>
<accession>A0AAW2ZFZ2</accession>
<dbReference type="Proteomes" id="UP001431209">
    <property type="component" value="Unassembled WGS sequence"/>
</dbReference>
<evidence type="ECO:0000256" key="3">
    <source>
        <dbReference type="ARBA" id="ARBA00022705"/>
    </source>
</evidence>
<sequence length="567" mass="65687">MSVTSSFVKSLGIPKQKKVSEKANELLRLLDVKCPLGLPKSIQSFGTVCSKTVCIELACRLNSITFEKKDDAVRATGVTMPEYQQVLITIQNILCLKFPLSLQELCVVFGCPGMKGTVEKLLEQYQEKFVKALLADSKVKRHVDFSNPEFRAAAFYLCAVSCKLKVDKAKLIQHSNCNPIQFNVVCESIQKYCNVDTLHTAPEIKEFKEKKRKREEELVEKTTPPDDEISKTLEAFKVNNKNNRSETKENIPDVKKVSTSNVKSKDEITLETAKPPRKKLKQMNLDFFANFVTKVINKTLFAMFNCLINTWSFLWEAKRMNERERIDENETEYDEDYPQDHSLMENSGQNNNHDLDQDLQSILQNIELMEGGDEAQMADLIREQERMLANIEAQRNNNPTPLPANGDYIREAQDYAYMESLRRDQEKERQAQQEKQEKERQVQEEKKRQEEQIQKEKRRVQQRENKARSLAMLGEPDLEKDDKSSITKILFRMPDGRTRVTRHFYLEDTVETLFDFIDVNNEINVEEFDLVQQYPLVKLSFEDDLKKTLREAGFTSGGTTLLVREKV</sequence>
<proteinExistence type="inferred from homology"/>
<evidence type="ECO:0000256" key="1">
    <source>
        <dbReference type="ARBA" id="ARBA00004123"/>
    </source>
</evidence>
<dbReference type="EMBL" id="JAOPGA020001347">
    <property type="protein sequence ID" value="KAL0487537.1"/>
    <property type="molecule type" value="Genomic_DNA"/>
</dbReference>
<organism evidence="8 9">
    <name type="scientific">Acrasis kona</name>
    <dbReference type="NCBI Taxonomy" id="1008807"/>
    <lineage>
        <taxon>Eukaryota</taxon>
        <taxon>Discoba</taxon>
        <taxon>Heterolobosea</taxon>
        <taxon>Tetramitia</taxon>
        <taxon>Eutetramitia</taxon>
        <taxon>Acrasidae</taxon>
        <taxon>Acrasis</taxon>
    </lineage>
</organism>
<dbReference type="Pfam" id="PF00789">
    <property type="entry name" value="UBX"/>
    <property type="match status" value="1"/>
</dbReference>
<gene>
    <name evidence="8" type="ORF">AKO1_008649</name>
</gene>
<dbReference type="PANTHER" id="PTHR13394">
    <property type="entry name" value="ORIGIN RECOGNITION COMPLEX SUBUNIT 6"/>
    <property type="match status" value="1"/>
</dbReference>
<dbReference type="Pfam" id="PF05460">
    <property type="entry name" value="ORC6"/>
    <property type="match status" value="1"/>
</dbReference>
<dbReference type="Pfam" id="PF21913">
    <property type="entry name" value="ORC6_2nd"/>
    <property type="match status" value="1"/>
</dbReference>
<dbReference type="GO" id="GO:0006270">
    <property type="term" value="P:DNA replication initiation"/>
    <property type="evidence" value="ECO:0007669"/>
    <property type="project" value="TreeGrafter"/>
</dbReference>
<dbReference type="GO" id="GO:0003677">
    <property type="term" value="F:DNA binding"/>
    <property type="evidence" value="ECO:0007669"/>
    <property type="project" value="UniProtKB-KW"/>
</dbReference>
<dbReference type="CDD" id="cd11583">
    <property type="entry name" value="Orc6_mid"/>
    <property type="match status" value="1"/>
</dbReference>
<evidence type="ECO:0000256" key="5">
    <source>
        <dbReference type="ARBA" id="ARBA00023242"/>
    </source>
</evidence>
<evidence type="ECO:0000256" key="4">
    <source>
        <dbReference type="ARBA" id="ARBA00023125"/>
    </source>
</evidence>
<dbReference type="InterPro" id="IPR020529">
    <property type="entry name" value="ORC6_met/pln"/>
</dbReference>
<comment type="similarity">
    <text evidence="2">Belongs to the ORC6 family.</text>
</comment>
<dbReference type="InterPro" id="IPR001012">
    <property type="entry name" value="UBX_dom"/>
</dbReference>
<keyword evidence="9" id="KW-1185">Reference proteome</keyword>
<protein>
    <recommendedName>
        <fullName evidence="7">UBX domain-containing protein</fullName>
    </recommendedName>
</protein>
<dbReference type="InterPro" id="IPR029071">
    <property type="entry name" value="Ubiquitin-like_domsf"/>
</dbReference>
<dbReference type="PANTHER" id="PTHR13394:SF0">
    <property type="entry name" value="ORIGIN RECOGNITION COMPLEX SUBUNIT 6"/>
    <property type="match status" value="1"/>
</dbReference>
<dbReference type="CDD" id="cd01767">
    <property type="entry name" value="UBX"/>
    <property type="match status" value="1"/>
</dbReference>
<dbReference type="GO" id="GO:0005664">
    <property type="term" value="C:nuclear origin of replication recognition complex"/>
    <property type="evidence" value="ECO:0007669"/>
    <property type="project" value="InterPro"/>
</dbReference>
<feature type="compositionally biased region" description="Basic and acidic residues" evidence="6">
    <location>
        <begin position="422"/>
        <end position="467"/>
    </location>
</feature>
<dbReference type="InterPro" id="IPR008721">
    <property type="entry name" value="ORC6_cyclin_first"/>
</dbReference>
<evidence type="ECO:0000256" key="6">
    <source>
        <dbReference type="SAM" id="MobiDB-lite"/>
    </source>
</evidence>
<comment type="caution">
    <text evidence="8">The sequence shown here is derived from an EMBL/GenBank/DDBJ whole genome shotgun (WGS) entry which is preliminary data.</text>
</comment>
<reference evidence="8 9" key="1">
    <citation type="submission" date="2024-03" db="EMBL/GenBank/DDBJ databases">
        <title>The Acrasis kona genome and developmental transcriptomes reveal deep origins of eukaryotic multicellular pathways.</title>
        <authorList>
            <person name="Sheikh S."/>
            <person name="Fu C.-J."/>
            <person name="Brown M.W."/>
            <person name="Baldauf S.L."/>
        </authorList>
    </citation>
    <scope>NUCLEOTIDE SEQUENCE [LARGE SCALE GENOMIC DNA]</scope>
    <source>
        <strain evidence="8 9">ATCC MYA-3509</strain>
    </source>
</reference>
<keyword evidence="4" id="KW-0238">DNA-binding</keyword>
<comment type="subcellular location">
    <subcellularLocation>
        <location evidence="1">Nucleus</location>
    </subcellularLocation>
</comment>
<dbReference type="AlphaFoldDB" id="A0AAW2ZFZ2"/>
<dbReference type="SUPFAM" id="SSF54236">
    <property type="entry name" value="Ubiquitin-like"/>
    <property type="match status" value="1"/>
</dbReference>
<dbReference type="Gene3D" id="1.10.472.10">
    <property type="entry name" value="Cyclin-like"/>
    <property type="match status" value="1"/>
</dbReference>
<dbReference type="PROSITE" id="PS50033">
    <property type="entry name" value="UBX"/>
    <property type="match status" value="1"/>
</dbReference>
<feature type="domain" description="UBX" evidence="7">
    <location>
        <begin position="482"/>
        <end position="562"/>
    </location>
</feature>
<evidence type="ECO:0000313" key="9">
    <source>
        <dbReference type="Proteomes" id="UP001431209"/>
    </source>
</evidence>
<keyword evidence="3" id="KW-0235">DNA replication</keyword>
<evidence type="ECO:0000256" key="2">
    <source>
        <dbReference type="ARBA" id="ARBA00010840"/>
    </source>
</evidence>
<dbReference type="SMART" id="SM00166">
    <property type="entry name" value="UBX"/>
    <property type="match status" value="1"/>
</dbReference>
<dbReference type="Gene3D" id="3.10.20.90">
    <property type="entry name" value="Phosphatidylinositol 3-kinase Catalytic Subunit, Chain A, domain 1"/>
    <property type="match status" value="1"/>
</dbReference>
<feature type="region of interest" description="Disordered" evidence="6">
    <location>
        <begin position="422"/>
        <end position="476"/>
    </location>
</feature>